<name>A0A8R7Q992_TRIUA</name>
<dbReference type="EnsemblPlants" id="TuG1812G0400003602.01.T01">
    <property type="protein sequence ID" value="TuG1812G0400003602.01.T01"/>
    <property type="gene ID" value="TuG1812G0400003602.01"/>
</dbReference>
<dbReference type="Gramene" id="TuG1812G0400003602.01.T01">
    <property type="protein sequence ID" value="TuG1812G0400003602.01.T01"/>
    <property type="gene ID" value="TuG1812G0400003602.01"/>
</dbReference>
<protein>
    <recommendedName>
        <fullName evidence="2">DUF1618 domain-containing protein</fullName>
    </recommendedName>
</protein>
<sequence>MAAGNPRLPNFILLDAATRISDLRNGTATAWALTTAGLTIQVSLVVAAPPRLSHFCVCCPGRDATAFADAPRVVCSTGDHALIRAGFTTGDSPQHFIYRARGPDGRPSLDLIPDLIDYYSRQEILSLPLGFVSSRDHLVIAALSYGPTDLQYYLHTLSSEPRSTWSKKLLLVELPHGLSKKPFVIDHSKVIALGGGLLGWIDLWEGILICDVLDPGMAPLRLVPMPKLLPSNRQLCDQQSLARAVRDVTFSRGYIRCVELEELVELRVRTVPPLPDPSDMDELQDSECTIDPPQEDGEEYVTVGWRLITWYRALTWNCWRKGIMVHSDELGTVSLPQLGGGGACGLKLPLKDLRVAAPILCSDGDAVYLASALHERDPPAWIVAVDTRRKSVEELMPYSAKGLYLYDPTYIPYVLTEYLNDKADGAQVQTQNACHHTPRNFDGSEKKRQRLSHTEYEV</sequence>
<reference evidence="3" key="3">
    <citation type="submission" date="2022-06" db="UniProtKB">
        <authorList>
            <consortium name="EnsemblPlants"/>
        </authorList>
    </citation>
    <scope>IDENTIFICATION</scope>
</reference>
<dbReference type="OrthoDB" id="595579at2759"/>
<evidence type="ECO:0000256" key="1">
    <source>
        <dbReference type="SAM" id="MobiDB-lite"/>
    </source>
</evidence>
<dbReference type="KEGG" id="tua:125554344"/>
<feature type="region of interest" description="Disordered" evidence="1">
    <location>
        <begin position="429"/>
        <end position="458"/>
    </location>
</feature>
<dbReference type="Pfam" id="PF07762">
    <property type="entry name" value="DUF1618"/>
    <property type="match status" value="1"/>
</dbReference>
<gene>
    <name evidence="3" type="primary">LOC125554344</name>
</gene>
<keyword evidence="4" id="KW-1185">Reference proteome</keyword>
<accession>A0A8R7Q992</accession>
<reference evidence="3" key="2">
    <citation type="submission" date="2018-03" db="EMBL/GenBank/DDBJ databases">
        <title>The Triticum urartu genome reveals the dynamic nature of wheat genome evolution.</title>
        <authorList>
            <person name="Ling H."/>
            <person name="Ma B."/>
            <person name="Shi X."/>
            <person name="Liu H."/>
            <person name="Dong L."/>
            <person name="Sun H."/>
            <person name="Cao Y."/>
            <person name="Gao Q."/>
            <person name="Zheng S."/>
            <person name="Li Y."/>
            <person name="Yu Y."/>
            <person name="Du H."/>
            <person name="Qi M."/>
            <person name="Li Y."/>
            <person name="Yu H."/>
            <person name="Cui Y."/>
            <person name="Wang N."/>
            <person name="Chen C."/>
            <person name="Wu H."/>
            <person name="Zhao Y."/>
            <person name="Zhang J."/>
            <person name="Li Y."/>
            <person name="Zhou W."/>
            <person name="Zhang B."/>
            <person name="Hu W."/>
            <person name="Eijk M."/>
            <person name="Tang J."/>
            <person name="Witsenboer H."/>
            <person name="Zhao S."/>
            <person name="Li Z."/>
            <person name="Zhang A."/>
            <person name="Wang D."/>
            <person name="Liang C."/>
        </authorList>
    </citation>
    <scope>NUCLEOTIDE SEQUENCE [LARGE SCALE GENOMIC DNA]</scope>
    <source>
        <strain evidence="3">cv. G1812</strain>
    </source>
</reference>
<dbReference type="RefSeq" id="XP_048573877.1">
    <property type="nucleotide sequence ID" value="XM_048717920.1"/>
</dbReference>
<evidence type="ECO:0000313" key="4">
    <source>
        <dbReference type="Proteomes" id="UP000015106"/>
    </source>
</evidence>
<evidence type="ECO:0000313" key="3">
    <source>
        <dbReference type="EnsemblPlants" id="TuG1812G0400003602.01.T01"/>
    </source>
</evidence>
<dbReference type="PANTHER" id="PTHR33074:SF91">
    <property type="entry name" value="DUF1618 DOMAIN-CONTAINING PROTEIN"/>
    <property type="match status" value="1"/>
</dbReference>
<feature type="domain" description="DUF1618" evidence="2">
    <location>
        <begin position="200"/>
        <end position="368"/>
    </location>
</feature>
<proteinExistence type="predicted"/>
<feature type="compositionally biased region" description="Basic and acidic residues" evidence="1">
    <location>
        <begin position="442"/>
        <end position="458"/>
    </location>
</feature>
<organism evidence="3 4">
    <name type="scientific">Triticum urartu</name>
    <name type="common">Red wild einkorn</name>
    <name type="synonym">Crithodium urartu</name>
    <dbReference type="NCBI Taxonomy" id="4572"/>
    <lineage>
        <taxon>Eukaryota</taxon>
        <taxon>Viridiplantae</taxon>
        <taxon>Streptophyta</taxon>
        <taxon>Embryophyta</taxon>
        <taxon>Tracheophyta</taxon>
        <taxon>Spermatophyta</taxon>
        <taxon>Magnoliopsida</taxon>
        <taxon>Liliopsida</taxon>
        <taxon>Poales</taxon>
        <taxon>Poaceae</taxon>
        <taxon>BOP clade</taxon>
        <taxon>Pooideae</taxon>
        <taxon>Triticodae</taxon>
        <taxon>Triticeae</taxon>
        <taxon>Triticinae</taxon>
        <taxon>Triticum</taxon>
    </lineage>
</organism>
<dbReference type="Proteomes" id="UP000015106">
    <property type="component" value="Chromosome 4"/>
</dbReference>
<dbReference type="GeneID" id="125554344"/>
<dbReference type="PANTHER" id="PTHR33074">
    <property type="entry name" value="EXPRESSED PROTEIN-RELATED"/>
    <property type="match status" value="1"/>
</dbReference>
<dbReference type="InterPro" id="IPR011676">
    <property type="entry name" value="DUF1618"/>
</dbReference>
<evidence type="ECO:0000259" key="2">
    <source>
        <dbReference type="Pfam" id="PF07762"/>
    </source>
</evidence>
<reference evidence="4" key="1">
    <citation type="journal article" date="2013" name="Nature">
        <title>Draft genome of the wheat A-genome progenitor Triticum urartu.</title>
        <authorList>
            <person name="Ling H.Q."/>
            <person name="Zhao S."/>
            <person name="Liu D."/>
            <person name="Wang J."/>
            <person name="Sun H."/>
            <person name="Zhang C."/>
            <person name="Fan H."/>
            <person name="Li D."/>
            <person name="Dong L."/>
            <person name="Tao Y."/>
            <person name="Gao C."/>
            <person name="Wu H."/>
            <person name="Li Y."/>
            <person name="Cui Y."/>
            <person name="Guo X."/>
            <person name="Zheng S."/>
            <person name="Wang B."/>
            <person name="Yu K."/>
            <person name="Liang Q."/>
            <person name="Yang W."/>
            <person name="Lou X."/>
            <person name="Chen J."/>
            <person name="Feng M."/>
            <person name="Jian J."/>
            <person name="Zhang X."/>
            <person name="Luo G."/>
            <person name="Jiang Y."/>
            <person name="Liu J."/>
            <person name="Wang Z."/>
            <person name="Sha Y."/>
            <person name="Zhang B."/>
            <person name="Wu H."/>
            <person name="Tang D."/>
            <person name="Shen Q."/>
            <person name="Xue P."/>
            <person name="Zou S."/>
            <person name="Wang X."/>
            <person name="Liu X."/>
            <person name="Wang F."/>
            <person name="Yang Y."/>
            <person name="An X."/>
            <person name="Dong Z."/>
            <person name="Zhang K."/>
            <person name="Zhang X."/>
            <person name="Luo M.C."/>
            <person name="Dvorak J."/>
            <person name="Tong Y."/>
            <person name="Wang J."/>
            <person name="Yang H."/>
            <person name="Li Z."/>
            <person name="Wang D."/>
            <person name="Zhang A."/>
            <person name="Wang J."/>
        </authorList>
    </citation>
    <scope>NUCLEOTIDE SEQUENCE</scope>
    <source>
        <strain evidence="4">cv. G1812</strain>
    </source>
</reference>
<dbReference type="AlphaFoldDB" id="A0A8R7Q992"/>